<name>A0A6C2UQR6_9BACT</name>
<dbReference type="AlphaFoldDB" id="A0A6C2UQR6"/>
<evidence type="ECO:0008006" key="3">
    <source>
        <dbReference type="Google" id="ProtNLM"/>
    </source>
</evidence>
<protein>
    <recommendedName>
        <fullName evidence="3">Methane oxygenase PmoA</fullName>
    </recommendedName>
</protein>
<dbReference type="EMBL" id="CAAHFH010000002">
    <property type="protein sequence ID" value="VGO22635.1"/>
    <property type="molecule type" value="Genomic_DNA"/>
</dbReference>
<dbReference type="InterPro" id="IPR029475">
    <property type="entry name" value="DUF6807"/>
</dbReference>
<evidence type="ECO:0000313" key="2">
    <source>
        <dbReference type="Proteomes" id="UP000346198"/>
    </source>
</evidence>
<keyword evidence="2" id="KW-1185">Reference proteome</keyword>
<dbReference type="Proteomes" id="UP000346198">
    <property type="component" value="Unassembled WGS sequence"/>
</dbReference>
<proteinExistence type="predicted"/>
<accession>A0A6C2UQR6</accession>
<dbReference type="Pfam" id="PF14100">
    <property type="entry name" value="DUF6807"/>
    <property type="match status" value="1"/>
</dbReference>
<gene>
    <name evidence="1" type="ORF">SCARR_04720</name>
</gene>
<reference evidence="1 2" key="1">
    <citation type="submission" date="2019-04" db="EMBL/GenBank/DDBJ databases">
        <authorList>
            <person name="Van Vliet M D."/>
        </authorList>
    </citation>
    <scope>NUCLEOTIDE SEQUENCE [LARGE SCALE GENOMIC DNA]</scope>
    <source>
        <strain evidence="1 2">F21</strain>
    </source>
</reference>
<dbReference type="RefSeq" id="WP_136064134.1">
    <property type="nucleotide sequence ID" value="NZ_CAAHFH010000002.1"/>
</dbReference>
<evidence type="ECO:0000313" key="1">
    <source>
        <dbReference type="EMBL" id="VGO22635.1"/>
    </source>
</evidence>
<sequence>MMSSSPVVFAVFFTSLVGVAFAEFSFKDNDGVMTVSQEGQELFGYQFQPLENPVGGDKFKGSNFIHPLKTPSGFTGTDFQPVDHLHHFGLWWPWKKIKVDGREIITWELQKGEGLNQGRKAVPTKTGIVAESDYLDRTAPDGPLGVLHETTQIGIENFKTTLADGYFLDFDIEHRCSTELPVEVSKYRYSGFSIRASKDWSKDNSTILTSEGKRRLEANFTRAVWVKGEGAVPMGESAGVLMMGHPSNHAHPELLRTWDTQHNGAVFANFNPVQDASWNFEPGKAYARRYRVLVYDGEINKEQADRLWEEYRNEK</sequence>
<organism evidence="1 2">
    <name type="scientific">Pontiella sulfatireligans</name>
    <dbReference type="NCBI Taxonomy" id="2750658"/>
    <lineage>
        <taxon>Bacteria</taxon>
        <taxon>Pseudomonadati</taxon>
        <taxon>Kiritimatiellota</taxon>
        <taxon>Kiritimatiellia</taxon>
        <taxon>Kiritimatiellales</taxon>
        <taxon>Pontiellaceae</taxon>
        <taxon>Pontiella</taxon>
    </lineage>
</organism>